<dbReference type="SMART" id="SM00369">
    <property type="entry name" value="LRR_TYP"/>
    <property type="match status" value="4"/>
</dbReference>
<dbReference type="InterPro" id="IPR001611">
    <property type="entry name" value="Leu-rich_rpt"/>
</dbReference>
<dbReference type="Gene3D" id="2.40.40.50">
    <property type="entry name" value="Ubiquitin fusion degradation protein UFD1, N-terminal domain"/>
    <property type="match status" value="1"/>
</dbReference>
<dbReference type="FunFam" id="3.80.10.10:FF:000400">
    <property type="entry name" value="Nuclear pore complex protein NUP107"/>
    <property type="match status" value="1"/>
</dbReference>
<dbReference type="PANTHER" id="PTHR27004:SF203">
    <property type="entry name" value="LEUCINE-RICH REPEAT-CONTAINING N-TERMINAL PLANT-TYPE DOMAIN-CONTAINING PROTEIN"/>
    <property type="match status" value="1"/>
</dbReference>
<evidence type="ECO:0000256" key="5">
    <source>
        <dbReference type="ARBA" id="ARBA00022614"/>
    </source>
</evidence>
<reference evidence="19" key="1">
    <citation type="journal article" date="2019" name="Nat. Commun.">
        <title>The genome of broomcorn millet.</title>
        <authorList>
            <person name="Zou C."/>
            <person name="Miki D."/>
            <person name="Li D."/>
            <person name="Tang Q."/>
            <person name="Xiao L."/>
            <person name="Rajput S."/>
            <person name="Deng P."/>
            <person name="Jia W."/>
            <person name="Huang R."/>
            <person name="Zhang M."/>
            <person name="Sun Y."/>
            <person name="Hu J."/>
            <person name="Fu X."/>
            <person name="Schnable P.S."/>
            <person name="Li F."/>
            <person name="Zhang H."/>
            <person name="Feng B."/>
            <person name="Zhu X."/>
            <person name="Liu R."/>
            <person name="Schnable J.C."/>
            <person name="Zhu J.-K."/>
            <person name="Zhang H."/>
        </authorList>
    </citation>
    <scope>NUCLEOTIDE SEQUENCE [LARGE SCALE GENOMIC DNA]</scope>
</reference>
<dbReference type="STRING" id="4540.A0A3L6SIS5"/>
<sequence>MDFQEYLNLQHRTFVQYYRCLSMSLLNKESVDENGNWVIMPPSALDRLSRLNVEYPMLFQIQNPGTERVTHCGVHEFVAEEGFIHMPTRLMAHLGVQENELVLVRNTLLPTATFVKLQPHTTDFLDVSHHKELLEYNFRKFICLTAGETIVVTEGERRYHLDVLEAQPADAVRTMDTDCAVDFAPPLDYVEPPPAPAPAPVASQANGEAPRFTGFAARMDGKPVEQAPPAPVPVGRQGDQPRQPAQFTGVAARVDGKPVELPPPAPSPAAASAGALGAPKSKVRFGAPSAAGSGNGRGVSKAEAAGGKEQEKRFTLGELKELTFIGIELLSILILHLLTIAKFAHFVPKYSRAAVLAPGGGPLPGRPWIGGGGGGRGGGGTAGVQARAARRGRAALRLGRRGADPCGWAGIACSAAGEVTGVKLHGLNLHDELSAAVCVLPRLAVLNVSRNALAGAVPPGLAACAALEVLDLSTNVLHGAVPPELYVLRALRRLFLSENLLAGEIPAAIGNLTALEELEIYSNNLTGKIPASIRTLRRLRVIRAGLNDISGPIPVELTECASLEVLGLAQNNLAGELPQELARLKNLTTLILWQNALSGEVPPELGSCTNLQMLALNDNAFTGGVPRELAALSSLLKLYIYRNQLDGTIPPELGNLQSVLEIDLSENKLPGIIPGELGRIPTLQLLYLFENRLQGSIPPELAQLSSIRKINNLTGMIPTAFQNLVGR</sequence>
<dbReference type="FunFam" id="3.80.10.10:FF:000383">
    <property type="entry name" value="Leucine-rich repeat receptor protein kinase EMS1"/>
    <property type="match status" value="1"/>
</dbReference>
<comment type="caution">
    <text evidence="18">The sequence shown here is derived from an EMBL/GenBank/DDBJ whole genome shotgun (WGS) entry which is preliminary data.</text>
</comment>
<organism evidence="18 19">
    <name type="scientific">Panicum miliaceum</name>
    <name type="common">Proso millet</name>
    <name type="synonym">Broomcorn millet</name>
    <dbReference type="NCBI Taxonomy" id="4540"/>
    <lineage>
        <taxon>Eukaryota</taxon>
        <taxon>Viridiplantae</taxon>
        <taxon>Streptophyta</taxon>
        <taxon>Embryophyta</taxon>
        <taxon>Tracheophyta</taxon>
        <taxon>Spermatophyta</taxon>
        <taxon>Magnoliopsida</taxon>
        <taxon>Liliopsida</taxon>
        <taxon>Poales</taxon>
        <taxon>Poaceae</taxon>
        <taxon>PACMAD clade</taxon>
        <taxon>Panicoideae</taxon>
        <taxon>Panicodae</taxon>
        <taxon>Paniceae</taxon>
        <taxon>Panicinae</taxon>
        <taxon>Panicum</taxon>
        <taxon>Panicum sect. Panicum</taxon>
    </lineage>
</organism>
<evidence type="ECO:0000256" key="14">
    <source>
        <dbReference type="ARBA" id="ARBA00023180"/>
    </source>
</evidence>
<dbReference type="InterPro" id="IPR055417">
    <property type="entry name" value="UFD1_N1"/>
</dbReference>
<keyword evidence="6" id="KW-0812">Transmembrane</keyword>
<feature type="region of interest" description="Disordered" evidence="15">
    <location>
        <begin position="221"/>
        <end position="243"/>
    </location>
</feature>
<dbReference type="GO" id="GO:0005886">
    <property type="term" value="C:plasma membrane"/>
    <property type="evidence" value="ECO:0007669"/>
    <property type="project" value="UniProtKB-SubCell"/>
</dbReference>
<evidence type="ECO:0000313" key="18">
    <source>
        <dbReference type="EMBL" id="RLN22045.1"/>
    </source>
</evidence>
<proteinExistence type="inferred from homology"/>
<keyword evidence="9" id="KW-0832">Ubl conjugation</keyword>
<dbReference type="GO" id="GO:0016301">
    <property type="term" value="F:kinase activity"/>
    <property type="evidence" value="ECO:0007669"/>
    <property type="project" value="UniProtKB-KW"/>
</dbReference>
<dbReference type="InterPro" id="IPR003591">
    <property type="entry name" value="Leu-rich_rpt_typical-subtyp"/>
</dbReference>
<evidence type="ECO:0000256" key="7">
    <source>
        <dbReference type="ARBA" id="ARBA00022729"/>
    </source>
</evidence>
<dbReference type="Pfam" id="PF03152">
    <property type="entry name" value="UFD1_N1"/>
    <property type="match status" value="1"/>
</dbReference>
<keyword evidence="7" id="KW-0732">Signal</keyword>
<keyword evidence="19" id="KW-1185">Reference proteome</keyword>
<dbReference type="Pfam" id="PF24842">
    <property type="entry name" value="UFD1_N2"/>
    <property type="match status" value="1"/>
</dbReference>
<dbReference type="AlphaFoldDB" id="A0A3L6SIS5"/>
<evidence type="ECO:0000256" key="9">
    <source>
        <dbReference type="ARBA" id="ARBA00022843"/>
    </source>
</evidence>
<dbReference type="InterPro" id="IPR032675">
    <property type="entry name" value="LRR_dom_sf"/>
</dbReference>
<evidence type="ECO:0000256" key="11">
    <source>
        <dbReference type="ARBA" id="ARBA00023136"/>
    </source>
</evidence>
<dbReference type="OrthoDB" id="422728at2759"/>
<name>A0A3L6SIS5_PANMI</name>
<evidence type="ECO:0000256" key="2">
    <source>
        <dbReference type="ARBA" id="ARBA00009592"/>
    </source>
</evidence>
<evidence type="ECO:0000256" key="10">
    <source>
        <dbReference type="ARBA" id="ARBA00022989"/>
    </source>
</evidence>
<keyword evidence="4" id="KW-0597">Phosphoprotein</keyword>
<evidence type="ECO:0000256" key="13">
    <source>
        <dbReference type="ARBA" id="ARBA00023170"/>
    </source>
</evidence>
<evidence type="ECO:0000259" key="17">
    <source>
        <dbReference type="Pfam" id="PF24842"/>
    </source>
</evidence>
<evidence type="ECO:0000259" key="16">
    <source>
        <dbReference type="Pfam" id="PF03152"/>
    </source>
</evidence>
<evidence type="ECO:0000256" key="12">
    <source>
        <dbReference type="ARBA" id="ARBA00023157"/>
    </source>
</evidence>
<gene>
    <name evidence="18" type="ORF">C2845_PM07G01700</name>
</gene>
<evidence type="ECO:0000256" key="8">
    <source>
        <dbReference type="ARBA" id="ARBA00022737"/>
    </source>
</evidence>
<accession>A0A3L6SIS5</accession>
<keyword evidence="13" id="KW-0675">Receptor</keyword>
<dbReference type="FunFam" id="3.80.10.10:FF:000775">
    <property type="entry name" value="Predicted protein"/>
    <property type="match status" value="1"/>
</dbReference>
<dbReference type="GO" id="GO:0010082">
    <property type="term" value="P:regulation of root meristem growth"/>
    <property type="evidence" value="ECO:0007669"/>
    <property type="project" value="UniProtKB-ARBA"/>
</dbReference>
<dbReference type="SUPFAM" id="SSF52058">
    <property type="entry name" value="L domain-like"/>
    <property type="match status" value="1"/>
</dbReference>
<dbReference type="Gene3D" id="3.10.330.10">
    <property type="match status" value="1"/>
</dbReference>
<dbReference type="PANTHER" id="PTHR27004">
    <property type="entry name" value="RECEPTOR-LIKE PROTEIN 12 ISOFORM X1"/>
    <property type="match status" value="1"/>
</dbReference>
<evidence type="ECO:0000256" key="4">
    <source>
        <dbReference type="ARBA" id="ARBA00022553"/>
    </source>
</evidence>
<comment type="subcellular location">
    <subcellularLocation>
        <location evidence="1">Cell membrane</location>
        <topology evidence="1">Single-pass type I membrane protein</topology>
    </subcellularLocation>
</comment>
<evidence type="ECO:0000256" key="6">
    <source>
        <dbReference type="ARBA" id="ARBA00022692"/>
    </source>
</evidence>
<dbReference type="EMBL" id="PQIB02000004">
    <property type="protein sequence ID" value="RLN22045.1"/>
    <property type="molecule type" value="Genomic_DNA"/>
</dbReference>
<feature type="domain" description="Ubiquitin fusion degradation protein UFD1 N-terminal subdomain 2" evidence="17">
    <location>
        <begin position="112"/>
        <end position="186"/>
    </location>
</feature>
<comment type="similarity">
    <text evidence="2">Belongs to the RLP family.</text>
</comment>
<protein>
    <submittedName>
        <fullName evidence="18">Leucine-rich repeat receptor-like serine/threonine-protein kinase</fullName>
    </submittedName>
</protein>
<evidence type="ECO:0000313" key="19">
    <source>
        <dbReference type="Proteomes" id="UP000275267"/>
    </source>
</evidence>
<dbReference type="Gene3D" id="3.80.10.10">
    <property type="entry name" value="Ribonuclease Inhibitor"/>
    <property type="match status" value="3"/>
</dbReference>
<keyword evidence="14" id="KW-0325">Glycoprotein</keyword>
<dbReference type="Proteomes" id="UP000275267">
    <property type="component" value="Unassembled WGS sequence"/>
</dbReference>
<keyword evidence="5" id="KW-0433">Leucine-rich repeat</keyword>
<evidence type="ECO:0000256" key="1">
    <source>
        <dbReference type="ARBA" id="ARBA00004251"/>
    </source>
</evidence>
<evidence type="ECO:0000256" key="15">
    <source>
        <dbReference type="SAM" id="MobiDB-lite"/>
    </source>
</evidence>
<keyword evidence="11" id="KW-0472">Membrane</keyword>
<keyword evidence="10" id="KW-1133">Transmembrane helix</keyword>
<keyword evidence="8" id="KW-0677">Repeat</keyword>
<feature type="domain" description="Ubiquitin fusion degradation protein UFD1 N-terminal subdomain 1" evidence="16">
    <location>
        <begin position="14"/>
        <end position="110"/>
    </location>
</feature>
<feature type="region of interest" description="Disordered" evidence="15">
    <location>
        <begin position="284"/>
        <end position="311"/>
    </location>
</feature>
<keyword evidence="3" id="KW-1003">Cell membrane</keyword>
<dbReference type="Pfam" id="PF00560">
    <property type="entry name" value="LRR_1"/>
    <property type="match status" value="5"/>
</dbReference>
<dbReference type="GO" id="GO:0010074">
    <property type="term" value="P:maintenance of meristem identity"/>
    <property type="evidence" value="ECO:0007669"/>
    <property type="project" value="UniProtKB-ARBA"/>
</dbReference>
<dbReference type="InterPro" id="IPR055418">
    <property type="entry name" value="UFD1_N2"/>
</dbReference>
<feature type="region of interest" description="Disordered" evidence="15">
    <location>
        <begin position="256"/>
        <end position="275"/>
    </location>
</feature>
<dbReference type="InterPro" id="IPR042299">
    <property type="entry name" value="Ufd1-like_Nn"/>
</dbReference>
<evidence type="ECO:0000256" key="3">
    <source>
        <dbReference type="ARBA" id="ARBA00022475"/>
    </source>
</evidence>
<keyword evidence="12" id="KW-1015">Disulfide bond</keyword>